<dbReference type="Proteomes" id="UP000824782">
    <property type="component" value="Unassembled WGS sequence"/>
</dbReference>
<sequence length="82" mass="9043">MSLCPHTSPFALDYGNKLELHWWICKCLPFPANITFHGMITGFLRHTNGQGASNPGAPCSPFSPLGPFLPFFPFSPCEYNGL</sequence>
<evidence type="ECO:0000313" key="1">
    <source>
        <dbReference type="EMBL" id="KAG8592896.1"/>
    </source>
</evidence>
<keyword evidence="2" id="KW-1185">Reference proteome</keyword>
<gene>
    <name evidence="1" type="ORF">GDO81_000659</name>
</gene>
<dbReference type="EMBL" id="WNYA01000001">
    <property type="protein sequence ID" value="KAG8592896.1"/>
    <property type="molecule type" value="Genomic_DNA"/>
</dbReference>
<accession>A0AAV7D7T4</accession>
<evidence type="ECO:0000313" key="2">
    <source>
        <dbReference type="Proteomes" id="UP000824782"/>
    </source>
</evidence>
<protein>
    <submittedName>
        <fullName evidence="1">Uncharacterized protein</fullName>
    </submittedName>
</protein>
<comment type="caution">
    <text evidence="1">The sequence shown here is derived from an EMBL/GenBank/DDBJ whole genome shotgun (WGS) entry which is preliminary data.</text>
</comment>
<organism evidence="1 2">
    <name type="scientific">Engystomops pustulosus</name>
    <name type="common">Tungara frog</name>
    <name type="synonym">Physalaemus pustulosus</name>
    <dbReference type="NCBI Taxonomy" id="76066"/>
    <lineage>
        <taxon>Eukaryota</taxon>
        <taxon>Metazoa</taxon>
        <taxon>Chordata</taxon>
        <taxon>Craniata</taxon>
        <taxon>Vertebrata</taxon>
        <taxon>Euteleostomi</taxon>
        <taxon>Amphibia</taxon>
        <taxon>Batrachia</taxon>
        <taxon>Anura</taxon>
        <taxon>Neobatrachia</taxon>
        <taxon>Hyloidea</taxon>
        <taxon>Leptodactylidae</taxon>
        <taxon>Leiuperinae</taxon>
        <taxon>Engystomops</taxon>
    </lineage>
</organism>
<dbReference type="AlphaFoldDB" id="A0AAV7D7T4"/>
<reference evidence="1" key="1">
    <citation type="thesis" date="2020" institute="ProQuest LLC" country="789 East Eisenhower Parkway, Ann Arbor, MI, USA">
        <title>Comparative Genomics and Chromosome Evolution.</title>
        <authorList>
            <person name="Mudd A.B."/>
        </authorList>
    </citation>
    <scope>NUCLEOTIDE SEQUENCE</scope>
    <source>
        <strain evidence="1">237g6f4</strain>
        <tissue evidence="1">Blood</tissue>
    </source>
</reference>
<name>A0AAV7D7T4_ENGPU</name>
<proteinExistence type="predicted"/>